<keyword evidence="2" id="KW-1185">Reference proteome</keyword>
<comment type="caution">
    <text evidence="1">The sequence shown here is derived from an EMBL/GenBank/DDBJ whole genome shotgun (WGS) entry which is preliminary data.</text>
</comment>
<evidence type="ECO:0000313" key="1">
    <source>
        <dbReference type="EMBL" id="KAH8011450.1"/>
    </source>
</evidence>
<gene>
    <name evidence="1" type="ORF">K3G42_022664</name>
</gene>
<proteinExistence type="predicted"/>
<accession>A0ACB8FWB9</accession>
<evidence type="ECO:0000313" key="2">
    <source>
        <dbReference type="Proteomes" id="UP000827872"/>
    </source>
</evidence>
<dbReference type="EMBL" id="CM037624">
    <property type="protein sequence ID" value="KAH8011450.1"/>
    <property type="molecule type" value="Genomic_DNA"/>
</dbReference>
<protein>
    <submittedName>
        <fullName evidence="1">Uncharacterized protein</fullName>
    </submittedName>
</protein>
<dbReference type="Proteomes" id="UP000827872">
    <property type="component" value="Linkage Group LG11"/>
</dbReference>
<organism evidence="1 2">
    <name type="scientific">Sphaerodactylus townsendi</name>
    <dbReference type="NCBI Taxonomy" id="933632"/>
    <lineage>
        <taxon>Eukaryota</taxon>
        <taxon>Metazoa</taxon>
        <taxon>Chordata</taxon>
        <taxon>Craniata</taxon>
        <taxon>Vertebrata</taxon>
        <taxon>Euteleostomi</taxon>
        <taxon>Lepidosauria</taxon>
        <taxon>Squamata</taxon>
        <taxon>Bifurcata</taxon>
        <taxon>Gekkota</taxon>
        <taxon>Sphaerodactylidae</taxon>
        <taxon>Sphaerodactylus</taxon>
    </lineage>
</organism>
<reference evidence="1" key="1">
    <citation type="submission" date="2021-08" db="EMBL/GenBank/DDBJ databases">
        <title>The first chromosome-level gecko genome reveals the dynamic sex chromosomes of Neotropical dwarf geckos (Sphaerodactylidae: Sphaerodactylus).</title>
        <authorList>
            <person name="Pinto B.J."/>
            <person name="Keating S.E."/>
            <person name="Gamble T."/>
        </authorList>
    </citation>
    <scope>NUCLEOTIDE SEQUENCE</scope>
    <source>
        <strain evidence="1">TG3544</strain>
    </source>
</reference>
<sequence length="245" mass="26097">MAAEDAAKVVVTFEDVVLYFSLEEWAMLTAWQRHLYQEVMEDNFDLVASLGSQMLPKPELICKMEQGGEPCALGLPGQGGMDACRTPISATGSPSAQDPATEDWRPLVSPNGAALAADASLLKACPSWSESKLPDAAGSASPGPWAWKEGRGSLGAGSLGQAELQICECGRSFEDMASLCEHQGLHREEKGPFTCTSCGKLFQHHLNLLSHKKHRGKKRHACPGPGGPVLPQRRTPVLGAGEPAP</sequence>
<name>A0ACB8FWB9_9SAUR</name>